<gene>
    <name evidence="1" type="ORF">BDZ31_001016</name>
</gene>
<protein>
    <submittedName>
        <fullName evidence="1">Uncharacterized protein</fullName>
    </submittedName>
</protein>
<dbReference type="Proteomes" id="UP000585272">
    <property type="component" value="Unassembled WGS sequence"/>
</dbReference>
<sequence length="181" mass="20561">MTVAWRTTDLTTMCLKQAIDDYSWDTGEARLCGDGYGDENGRRFVLTAEQSHPDAFLVFDDPVWGGQSPYDEPYEFTVEAIQHWIGIGVRRTPSISRRGTFVATVSTGDNRPAPDGLRAQMTLRWDRQSRMRWASSRSGKLRFRMRLPRSARGKVVRLTVRRDEDSAYQASSAGPLSVRVR</sequence>
<name>A0A840IB22_9ACTN</name>
<keyword evidence="2" id="KW-1185">Reference proteome</keyword>
<accession>A0A840IB22</accession>
<dbReference type="RefSeq" id="WP_183339615.1">
    <property type="nucleotide sequence ID" value="NZ_JACHNU010000001.1"/>
</dbReference>
<organism evidence="1 2">
    <name type="scientific">Conexibacter arvalis</name>
    <dbReference type="NCBI Taxonomy" id="912552"/>
    <lineage>
        <taxon>Bacteria</taxon>
        <taxon>Bacillati</taxon>
        <taxon>Actinomycetota</taxon>
        <taxon>Thermoleophilia</taxon>
        <taxon>Solirubrobacterales</taxon>
        <taxon>Conexibacteraceae</taxon>
        <taxon>Conexibacter</taxon>
    </lineage>
</organism>
<evidence type="ECO:0000313" key="2">
    <source>
        <dbReference type="Proteomes" id="UP000585272"/>
    </source>
</evidence>
<proteinExistence type="predicted"/>
<dbReference type="EMBL" id="JACHNU010000001">
    <property type="protein sequence ID" value="MBB4661443.1"/>
    <property type="molecule type" value="Genomic_DNA"/>
</dbReference>
<comment type="caution">
    <text evidence="1">The sequence shown here is derived from an EMBL/GenBank/DDBJ whole genome shotgun (WGS) entry which is preliminary data.</text>
</comment>
<evidence type="ECO:0000313" key="1">
    <source>
        <dbReference type="EMBL" id="MBB4661443.1"/>
    </source>
</evidence>
<dbReference type="AlphaFoldDB" id="A0A840IB22"/>
<reference evidence="1 2" key="1">
    <citation type="submission" date="2020-08" db="EMBL/GenBank/DDBJ databases">
        <title>Genomic Encyclopedia of Archaeal and Bacterial Type Strains, Phase II (KMG-II): from individual species to whole genera.</title>
        <authorList>
            <person name="Goeker M."/>
        </authorList>
    </citation>
    <scope>NUCLEOTIDE SEQUENCE [LARGE SCALE GENOMIC DNA]</scope>
    <source>
        <strain evidence="1 2">DSM 23288</strain>
    </source>
</reference>